<sequence>MTSSFPNPPLLKTTIIQLNKELDPDDNNYEILTNEYNKSNSSNGATTATNGRPLDIVTNQQQLNSQQPNKKKRRRSSVNVDSEELAKRKHETKQLHSIIEKRRRIKINREFEALKYLIPACRSTHASTNQANNKGGAAAANNNNNKIDGMYKLTILKSSVEYILYLHHIIRKQHELLSSYTSTHSDFSIDFAKIPLDVNQYRNIDKDFNFNDLLQQQPQSLQQQQQQIQQQMQEQSYQQQPYQQAVLPNSQPFYKTNSIAEEPEEEPVPIQQNASTSSSNSSTRTATPHVTNFTTSIPTSTSSSIHELPKRSPNMTPETTPILTMLNKYTNIQYGSRNSYSPQHMGMRSTDPSPFTNPLKSTLSFSPSMLGSANLSAIVAASTAMGGVGTGAAFNNNQFILPDPAINPNIKLEVPKQKVFKPVGPLALDREDSVSADQDAASKTLLSLKRKSSIDRLLN</sequence>
<dbReference type="PROSITE" id="PS50888">
    <property type="entry name" value="BHLH"/>
    <property type="match status" value="1"/>
</dbReference>
<protein>
    <recommendedName>
        <fullName evidence="2">BHLH domain-containing protein</fullName>
    </recommendedName>
</protein>
<gene>
    <name evidence="3" type="ORF">J8A68_000741</name>
</gene>
<proteinExistence type="predicted"/>
<dbReference type="Pfam" id="PF00010">
    <property type="entry name" value="HLH"/>
    <property type="match status" value="1"/>
</dbReference>
<dbReference type="RefSeq" id="XP_049265953.1">
    <property type="nucleotide sequence ID" value="XM_049410448.1"/>
</dbReference>
<evidence type="ECO:0000313" key="3">
    <source>
        <dbReference type="EMBL" id="KAG7665721.1"/>
    </source>
</evidence>
<dbReference type="GeneID" id="73467542"/>
<dbReference type="OrthoDB" id="690068at2759"/>
<evidence type="ECO:0000313" key="4">
    <source>
        <dbReference type="Proteomes" id="UP000694255"/>
    </source>
</evidence>
<dbReference type="Proteomes" id="UP000694255">
    <property type="component" value="Unassembled WGS sequence"/>
</dbReference>
<dbReference type="InterPro" id="IPR011598">
    <property type="entry name" value="bHLH_dom"/>
</dbReference>
<accession>A0A8J5QJ88</accession>
<feature type="compositionally biased region" description="Low complexity" evidence="1">
    <location>
        <begin position="273"/>
        <end position="304"/>
    </location>
</feature>
<dbReference type="AlphaFoldDB" id="A0A8J5QJ88"/>
<organism evidence="3 4">
    <name type="scientific">[Candida] subhashii</name>
    <dbReference type="NCBI Taxonomy" id="561895"/>
    <lineage>
        <taxon>Eukaryota</taxon>
        <taxon>Fungi</taxon>
        <taxon>Dikarya</taxon>
        <taxon>Ascomycota</taxon>
        <taxon>Saccharomycotina</taxon>
        <taxon>Pichiomycetes</taxon>
        <taxon>Debaryomycetaceae</taxon>
        <taxon>Spathaspora</taxon>
    </lineage>
</organism>
<feature type="region of interest" description="Disordered" evidence="1">
    <location>
        <begin position="59"/>
        <end position="95"/>
    </location>
</feature>
<evidence type="ECO:0000259" key="2">
    <source>
        <dbReference type="PROSITE" id="PS50888"/>
    </source>
</evidence>
<dbReference type="SMART" id="SM00353">
    <property type="entry name" value="HLH"/>
    <property type="match status" value="1"/>
</dbReference>
<feature type="region of interest" description="Disordered" evidence="1">
    <location>
        <begin position="262"/>
        <end position="319"/>
    </location>
</feature>
<comment type="caution">
    <text evidence="3">The sequence shown here is derived from an EMBL/GenBank/DDBJ whole genome shotgun (WGS) entry which is preliminary data.</text>
</comment>
<feature type="domain" description="BHLH" evidence="2">
    <location>
        <begin position="91"/>
        <end position="166"/>
    </location>
</feature>
<dbReference type="GO" id="GO:0046983">
    <property type="term" value="F:protein dimerization activity"/>
    <property type="evidence" value="ECO:0007669"/>
    <property type="project" value="InterPro"/>
</dbReference>
<evidence type="ECO:0000256" key="1">
    <source>
        <dbReference type="SAM" id="MobiDB-lite"/>
    </source>
</evidence>
<reference evidence="3 4" key="1">
    <citation type="journal article" date="2021" name="DNA Res.">
        <title>Genome analysis of Candida subhashii reveals its hybrid nature and dual mitochondrial genome conformations.</title>
        <authorList>
            <person name="Mixao V."/>
            <person name="Hegedusova E."/>
            <person name="Saus E."/>
            <person name="Pryszcz L.P."/>
            <person name="Cillingova A."/>
            <person name="Nosek J."/>
            <person name="Gabaldon T."/>
        </authorList>
    </citation>
    <scope>NUCLEOTIDE SEQUENCE [LARGE SCALE GENOMIC DNA]</scope>
    <source>
        <strain evidence="3 4">CBS 10753</strain>
    </source>
</reference>
<feature type="compositionally biased region" description="Polar residues" evidence="1">
    <location>
        <begin position="59"/>
        <end position="68"/>
    </location>
</feature>
<dbReference type="EMBL" id="JAGSYN010000047">
    <property type="protein sequence ID" value="KAG7665721.1"/>
    <property type="molecule type" value="Genomic_DNA"/>
</dbReference>
<name>A0A8J5QJ88_9ASCO</name>
<keyword evidence="4" id="KW-1185">Reference proteome</keyword>